<accession>A0A5B7KHB3</accession>
<name>A0A5B7KHB3_PORTR</name>
<gene>
    <name evidence="1" type="ORF">E2C01_099627</name>
</gene>
<reference evidence="1 2" key="1">
    <citation type="submission" date="2019-05" db="EMBL/GenBank/DDBJ databases">
        <title>Another draft genome of Portunus trituberculatus and its Hox gene families provides insights of decapod evolution.</title>
        <authorList>
            <person name="Jeong J.-H."/>
            <person name="Song I."/>
            <person name="Kim S."/>
            <person name="Choi T."/>
            <person name="Kim D."/>
            <person name="Ryu S."/>
            <person name="Kim W."/>
        </authorList>
    </citation>
    <scope>NUCLEOTIDE SEQUENCE [LARGE SCALE GENOMIC DNA]</scope>
    <source>
        <tissue evidence="1">Muscle</tissue>
    </source>
</reference>
<keyword evidence="2" id="KW-1185">Reference proteome</keyword>
<protein>
    <submittedName>
        <fullName evidence="1">Uncharacterized protein</fullName>
    </submittedName>
</protein>
<evidence type="ECO:0000313" key="1">
    <source>
        <dbReference type="EMBL" id="MPD03965.1"/>
    </source>
</evidence>
<evidence type="ECO:0000313" key="2">
    <source>
        <dbReference type="Proteomes" id="UP000324222"/>
    </source>
</evidence>
<proteinExistence type="predicted"/>
<dbReference type="EMBL" id="VSRR010138853">
    <property type="protein sequence ID" value="MPD03965.1"/>
    <property type="molecule type" value="Genomic_DNA"/>
</dbReference>
<dbReference type="Proteomes" id="UP000324222">
    <property type="component" value="Unassembled WGS sequence"/>
</dbReference>
<comment type="caution">
    <text evidence="1">The sequence shown here is derived from an EMBL/GenBank/DDBJ whole genome shotgun (WGS) entry which is preliminary data.</text>
</comment>
<organism evidence="1 2">
    <name type="scientific">Portunus trituberculatus</name>
    <name type="common">Swimming crab</name>
    <name type="synonym">Neptunus trituberculatus</name>
    <dbReference type="NCBI Taxonomy" id="210409"/>
    <lineage>
        <taxon>Eukaryota</taxon>
        <taxon>Metazoa</taxon>
        <taxon>Ecdysozoa</taxon>
        <taxon>Arthropoda</taxon>
        <taxon>Crustacea</taxon>
        <taxon>Multicrustacea</taxon>
        <taxon>Malacostraca</taxon>
        <taxon>Eumalacostraca</taxon>
        <taxon>Eucarida</taxon>
        <taxon>Decapoda</taxon>
        <taxon>Pleocyemata</taxon>
        <taxon>Brachyura</taxon>
        <taxon>Eubrachyura</taxon>
        <taxon>Portunoidea</taxon>
        <taxon>Portunidae</taxon>
        <taxon>Portuninae</taxon>
        <taxon>Portunus</taxon>
    </lineage>
</organism>
<sequence>MYEDVAACRR</sequence>